<protein>
    <recommendedName>
        <fullName evidence="3">DUF4352 domain-containing protein</fullName>
    </recommendedName>
</protein>
<name>W4LFB7_ENTF1</name>
<dbReference type="Proteomes" id="UP000019141">
    <property type="component" value="Unassembled WGS sequence"/>
</dbReference>
<evidence type="ECO:0000313" key="1">
    <source>
        <dbReference type="EMBL" id="ETW96702.1"/>
    </source>
</evidence>
<dbReference type="HOGENOM" id="CLU_1425618_0_0_7"/>
<sequence length="190" mass="20699">MVAQDEINQAVDLVFSNGEDKVFIKDTINSVASVSVEINGQQYLMSVPITIDIDSRLPLSSSLASVSSATIVGPWAIEIEGASEFTEKVEMSVPGLFGNTQKEYEPAIGNKIVLVEFYVTNVGKINRNLYGSDAEGIDATGRFFQETDLHCPDLNPGENGKCLMVFEVEQKVDIVGLALELIERKELAIP</sequence>
<organism evidence="1 2">
    <name type="scientific">Entotheonella factor</name>
    <dbReference type="NCBI Taxonomy" id="1429438"/>
    <lineage>
        <taxon>Bacteria</taxon>
        <taxon>Pseudomonadati</taxon>
        <taxon>Nitrospinota/Tectimicrobiota group</taxon>
        <taxon>Candidatus Tectimicrobiota</taxon>
        <taxon>Candidatus Entotheonellia</taxon>
        <taxon>Candidatus Entotheonellales</taxon>
        <taxon>Candidatus Entotheonellaceae</taxon>
        <taxon>Candidatus Entotheonella</taxon>
    </lineage>
</organism>
<dbReference type="AlphaFoldDB" id="W4LFB7"/>
<gene>
    <name evidence="1" type="ORF">ETSY1_25525</name>
</gene>
<dbReference type="EMBL" id="AZHW01000755">
    <property type="protein sequence ID" value="ETW96702.1"/>
    <property type="molecule type" value="Genomic_DNA"/>
</dbReference>
<evidence type="ECO:0000313" key="2">
    <source>
        <dbReference type="Proteomes" id="UP000019141"/>
    </source>
</evidence>
<comment type="caution">
    <text evidence="1">The sequence shown here is derived from an EMBL/GenBank/DDBJ whole genome shotgun (WGS) entry which is preliminary data.</text>
</comment>
<keyword evidence="2" id="KW-1185">Reference proteome</keyword>
<proteinExistence type="predicted"/>
<reference evidence="1 2" key="1">
    <citation type="journal article" date="2014" name="Nature">
        <title>An environmental bacterial taxon with a large and distinct metabolic repertoire.</title>
        <authorList>
            <person name="Wilson M.C."/>
            <person name="Mori T."/>
            <person name="Ruckert C."/>
            <person name="Uria A.R."/>
            <person name="Helf M.J."/>
            <person name="Takada K."/>
            <person name="Gernert C."/>
            <person name="Steffens U.A."/>
            <person name="Heycke N."/>
            <person name="Schmitt S."/>
            <person name="Rinke C."/>
            <person name="Helfrich E.J."/>
            <person name="Brachmann A.O."/>
            <person name="Gurgui C."/>
            <person name="Wakimoto T."/>
            <person name="Kracht M."/>
            <person name="Crusemann M."/>
            <person name="Hentschel U."/>
            <person name="Abe I."/>
            <person name="Matsunaga S."/>
            <person name="Kalinowski J."/>
            <person name="Takeyama H."/>
            <person name="Piel J."/>
        </authorList>
    </citation>
    <scope>NUCLEOTIDE SEQUENCE [LARGE SCALE GENOMIC DNA]</scope>
    <source>
        <strain evidence="2">TSY1</strain>
    </source>
</reference>
<evidence type="ECO:0008006" key="3">
    <source>
        <dbReference type="Google" id="ProtNLM"/>
    </source>
</evidence>
<accession>W4LFB7</accession>